<dbReference type="RefSeq" id="WP_169204277.1">
    <property type="nucleotide sequence ID" value="NZ_CP059467.1"/>
</dbReference>
<organism evidence="1 2">
    <name type="scientific">Aromatoleum bremense</name>
    <dbReference type="NCBI Taxonomy" id="76115"/>
    <lineage>
        <taxon>Bacteria</taxon>
        <taxon>Pseudomonadati</taxon>
        <taxon>Pseudomonadota</taxon>
        <taxon>Betaproteobacteria</taxon>
        <taxon>Rhodocyclales</taxon>
        <taxon>Rhodocyclaceae</taxon>
        <taxon>Aromatoleum</taxon>
    </lineage>
</organism>
<dbReference type="Proteomes" id="UP000633943">
    <property type="component" value="Unassembled WGS sequence"/>
</dbReference>
<proteinExistence type="predicted"/>
<name>A0ABX1P0L4_9RHOO</name>
<accession>A0ABX1P0L4</accession>
<gene>
    <name evidence="1" type="ORF">GPA24_20255</name>
</gene>
<protein>
    <submittedName>
        <fullName evidence="1">Uncharacterized protein</fullName>
    </submittedName>
</protein>
<keyword evidence="2" id="KW-1185">Reference proteome</keyword>
<evidence type="ECO:0000313" key="2">
    <source>
        <dbReference type="Proteomes" id="UP000633943"/>
    </source>
</evidence>
<dbReference type="EMBL" id="WTVP01000123">
    <property type="protein sequence ID" value="NMG17811.1"/>
    <property type="molecule type" value="Genomic_DNA"/>
</dbReference>
<sequence length="146" mass="17068">MEIKPSQFDMTNPFASLQQRFNQVETVLRQMPPAQREQLLAEMLPPIPIPRSSPLIEPAVTMVTVQVAEWDGGPPMQQPQPTAIFRPHRIARHIPWQWRLIVAGIRLTRIMRKSARLQMKQFNKLQRRIIRRVLPRRKAMRGAPAR</sequence>
<comment type="caution">
    <text evidence="1">The sequence shown here is derived from an EMBL/GenBank/DDBJ whole genome shotgun (WGS) entry which is preliminary data.</text>
</comment>
<evidence type="ECO:0000313" key="1">
    <source>
        <dbReference type="EMBL" id="NMG17811.1"/>
    </source>
</evidence>
<reference evidence="1 2" key="1">
    <citation type="submission" date="2019-12" db="EMBL/GenBank/DDBJ databases">
        <title>Comparative genomics gives insights into the taxonomy of the Azoarcus-Aromatoleum group and reveals separate origins of nif in the plant-associated Azoarcus and non-plant-associated Aromatoleum sub-groups.</title>
        <authorList>
            <person name="Lafos M."/>
            <person name="Maluk M."/>
            <person name="Batista M."/>
            <person name="Junghare M."/>
            <person name="Carmona M."/>
            <person name="Faoro H."/>
            <person name="Cruz L.M."/>
            <person name="Battistoni F."/>
            <person name="De Souza E."/>
            <person name="Pedrosa F."/>
            <person name="Chen W.-M."/>
            <person name="Poole P.S."/>
            <person name="Dixon R.A."/>
            <person name="James E.K."/>
        </authorList>
    </citation>
    <scope>NUCLEOTIDE SEQUENCE [LARGE SCALE GENOMIC DNA]</scope>
    <source>
        <strain evidence="1 2">PbN1</strain>
    </source>
</reference>